<dbReference type="Pfam" id="PF23097">
    <property type="entry name" value="NOL10_2nd"/>
    <property type="match status" value="1"/>
</dbReference>
<keyword evidence="4" id="KW-0677">Repeat</keyword>
<evidence type="ECO:0000313" key="11">
    <source>
        <dbReference type="EMBL" id="KAJ4455717.1"/>
    </source>
</evidence>
<dbReference type="InterPro" id="IPR036322">
    <property type="entry name" value="WD40_repeat_dom_sf"/>
</dbReference>
<evidence type="ECO:0000256" key="2">
    <source>
        <dbReference type="ARBA" id="ARBA00005264"/>
    </source>
</evidence>
<feature type="compositionally biased region" description="Low complexity" evidence="7">
    <location>
        <begin position="848"/>
        <end position="864"/>
    </location>
</feature>
<feature type="compositionally biased region" description="Acidic residues" evidence="7">
    <location>
        <begin position="770"/>
        <end position="790"/>
    </location>
</feature>
<evidence type="ECO:0000259" key="9">
    <source>
        <dbReference type="Pfam" id="PF23097"/>
    </source>
</evidence>
<dbReference type="InterPro" id="IPR036770">
    <property type="entry name" value="Ankyrin_rpt-contain_sf"/>
</dbReference>
<protein>
    <submittedName>
        <fullName evidence="11">Nucleolar protein 10</fullName>
    </submittedName>
</protein>
<keyword evidence="12" id="KW-1185">Reference proteome</keyword>
<keyword evidence="5" id="KW-0539">Nucleus</keyword>
<comment type="caution">
    <text evidence="11">The sequence shown here is derived from an EMBL/GenBank/DDBJ whole genome shotgun (WGS) entry which is preliminary data.</text>
</comment>
<feature type="domain" description="Nucleolar protein 10-like second" evidence="9">
    <location>
        <begin position="369"/>
        <end position="414"/>
    </location>
</feature>
<dbReference type="SUPFAM" id="SSF48403">
    <property type="entry name" value="Ankyrin repeat"/>
    <property type="match status" value="1"/>
</dbReference>
<feature type="compositionally biased region" description="Basic residues" evidence="7">
    <location>
        <begin position="504"/>
        <end position="514"/>
    </location>
</feature>
<feature type="compositionally biased region" description="Acidic residues" evidence="7">
    <location>
        <begin position="738"/>
        <end position="748"/>
    </location>
</feature>
<dbReference type="SUPFAM" id="SSF50978">
    <property type="entry name" value="WD40 repeat-like"/>
    <property type="match status" value="1"/>
</dbReference>
<dbReference type="SMART" id="SM00320">
    <property type="entry name" value="WD40"/>
    <property type="match status" value="3"/>
</dbReference>
<proteinExistence type="inferred from homology"/>
<dbReference type="EMBL" id="JAPMOS010000095">
    <property type="protein sequence ID" value="KAJ4455717.1"/>
    <property type="molecule type" value="Genomic_DNA"/>
</dbReference>
<keyword evidence="3" id="KW-0853">WD repeat</keyword>
<dbReference type="InterPro" id="IPR056550">
    <property type="entry name" value="NOL10_2nd"/>
</dbReference>
<name>A0ABQ8UDI8_9EUKA</name>
<feature type="region of interest" description="Disordered" evidence="7">
    <location>
        <begin position="463"/>
        <end position="526"/>
    </location>
</feature>
<dbReference type="Pfam" id="PF23098">
    <property type="entry name" value="Beta-prop_NOL10_N"/>
    <property type="match status" value="1"/>
</dbReference>
<dbReference type="InterPro" id="IPR040382">
    <property type="entry name" value="NOL10/Enp2"/>
</dbReference>
<feature type="repeat" description="ANK" evidence="6">
    <location>
        <begin position="1159"/>
        <end position="1191"/>
    </location>
</feature>
<evidence type="ECO:0000256" key="4">
    <source>
        <dbReference type="ARBA" id="ARBA00022737"/>
    </source>
</evidence>
<organism evidence="11 12">
    <name type="scientific">Paratrimastix pyriformis</name>
    <dbReference type="NCBI Taxonomy" id="342808"/>
    <lineage>
        <taxon>Eukaryota</taxon>
        <taxon>Metamonada</taxon>
        <taxon>Preaxostyla</taxon>
        <taxon>Paratrimastigidae</taxon>
        <taxon>Paratrimastix</taxon>
    </lineage>
</organism>
<dbReference type="InterPro" id="IPR012580">
    <property type="entry name" value="NUC153"/>
</dbReference>
<dbReference type="PANTHER" id="PTHR14927:SF0">
    <property type="entry name" value="NUCLEOLAR PROTEIN 10"/>
    <property type="match status" value="1"/>
</dbReference>
<keyword evidence="6" id="KW-0040">ANK repeat</keyword>
<dbReference type="Proteomes" id="UP001141327">
    <property type="component" value="Unassembled WGS sequence"/>
</dbReference>
<evidence type="ECO:0000256" key="1">
    <source>
        <dbReference type="ARBA" id="ARBA00004604"/>
    </source>
</evidence>
<dbReference type="InterPro" id="IPR001680">
    <property type="entry name" value="WD40_rpt"/>
</dbReference>
<feature type="region of interest" description="Disordered" evidence="7">
    <location>
        <begin position="821"/>
        <end position="950"/>
    </location>
</feature>
<feature type="compositionally biased region" description="Acidic residues" evidence="7">
    <location>
        <begin position="466"/>
        <end position="481"/>
    </location>
</feature>
<dbReference type="Gene3D" id="2.130.10.10">
    <property type="entry name" value="YVTN repeat-like/Quinoprotein amine dehydrogenase"/>
    <property type="match status" value="1"/>
</dbReference>
<dbReference type="PROSITE" id="PS50088">
    <property type="entry name" value="ANK_REPEAT"/>
    <property type="match status" value="1"/>
</dbReference>
<feature type="compositionally biased region" description="Low complexity" evidence="7">
    <location>
        <begin position="821"/>
        <end position="835"/>
    </location>
</feature>
<evidence type="ECO:0000256" key="3">
    <source>
        <dbReference type="ARBA" id="ARBA00022574"/>
    </source>
</evidence>
<feature type="region of interest" description="Disordered" evidence="7">
    <location>
        <begin position="730"/>
        <end position="803"/>
    </location>
</feature>
<feature type="domain" description="NUC153" evidence="8">
    <location>
        <begin position="685"/>
        <end position="710"/>
    </location>
</feature>
<gene>
    <name evidence="11" type="ORF">PAPYR_9278</name>
</gene>
<evidence type="ECO:0000259" key="10">
    <source>
        <dbReference type="Pfam" id="PF23098"/>
    </source>
</evidence>
<evidence type="ECO:0000256" key="7">
    <source>
        <dbReference type="SAM" id="MobiDB-lite"/>
    </source>
</evidence>
<dbReference type="InterPro" id="IPR015943">
    <property type="entry name" value="WD40/YVTN_repeat-like_dom_sf"/>
</dbReference>
<dbReference type="InterPro" id="IPR056551">
    <property type="entry name" value="Beta-prop_NOL10_N"/>
</dbReference>
<reference evidence="11" key="1">
    <citation type="journal article" date="2022" name="bioRxiv">
        <title>Genomics of Preaxostyla Flagellates Illuminates Evolutionary Transitions and the Path Towards Mitochondrial Loss.</title>
        <authorList>
            <person name="Novak L.V.F."/>
            <person name="Treitli S.C."/>
            <person name="Pyrih J."/>
            <person name="Halakuc P."/>
            <person name="Pipaliya S.V."/>
            <person name="Vacek V."/>
            <person name="Brzon O."/>
            <person name="Soukal P."/>
            <person name="Eme L."/>
            <person name="Dacks J.B."/>
            <person name="Karnkowska A."/>
            <person name="Elias M."/>
            <person name="Hampl V."/>
        </authorList>
    </citation>
    <scope>NUCLEOTIDE SEQUENCE</scope>
    <source>
        <strain evidence="11">RCP-MX</strain>
    </source>
</reference>
<feature type="compositionally biased region" description="Low complexity" evidence="7">
    <location>
        <begin position="912"/>
        <end position="923"/>
    </location>
</feature>
<evidence type="ECO:0000259" key="8">
    <source>
        <dbReference type="Pfam" id="PF08159"/>
    </source>
</evidence>
<comment type="subcellular location">
    <subcellularLocation>
        <location evidence="1">Nucleus</location>
        <location evidence="1">Nucleolus</location>
    </subcellularLocation>
</comment>
<dbReference type="PANTHER" id="PTHR14927">
    <property type="entry name" value="NUCLEOLAR PROTEIN 10"/>
    <property type="match status" value="1"/>
</dbReference>
<feature type="compositionally biased region" description="Acidic residues" evidence="7">
    <location>
        <begin position="895"/>
        <end position="905"/>
    </location>
</feature>
<dbReference type="InterPro" id="IPR002110">
    <property type="entry name" value="Ankyrin_rpt"/>
</dbReference>
<evidence type="ECO:0000256" key="5">
    <source>
        <dbReference type="ARBA" id="ARBA00023242"/>
    </source>
</evidence>
<dbReference type="Pfam" id="PF08159">
    <property type="entry name" value="NUC153"/>
    <property type="match status" value="1"/>
</dbReference>
<feature type="domain" description="Nucleolar protein 10-like N-terminal" evidence="10">
    <location>
        <begin position="2"/>
        <end position="367"/>
    </location>
</feature>
<comment type="similarity">
    <text evidence="2">Belongs to the WD repeat NOL10/ENP2 family.</text>
</comment>
<sequence>MKIYCLSTGRTFPVFLTEKQKRSLKKDDDYTKRLDLIQDLDFPGFSSHAKFSSDGRYLFTTGGYPPQMKCFDLSELSMKFERHMDFDVVQFQLLADDYTKLVFLGNDRSIEFHAQFGKYYRTRIPKVGISTESGRDICYVPDVAELYVAGAGSEVYRLNLHEGRFMLPLQTAAPANSVVKRNPLNGLVAVGGDNGTVTCFDPRAHTPIGTIVPGTQPGGLSDPNAPGSSSSIRALRFHSNGLTMAVGTGDGYVLMYDLRAPTPFLQKNHQYGLPIVDVKFHEASRTVISADPKAVRIWTQDEAVTLGSIEPKEDVRSVCIAPDSGLLFVPGEQPRVGTYFVPALGPAPRWCSYLDQVSEEFDQKEEATVFDDYKFVTRADLEKLGLTDLIGTPMLKAYMHGFWINSRLYQRAFEAADPLAVERRRKEQIQKRLEEQRKTRIALPKKLPAVNSKLAAKIMLEQQAAEADEEMSGEDEDEEHEDKEKKTEGEVAEEGEGEGGKAAAKGKKAKKKVRPGSPGVPPDLLFAPTERNFTRGGWSRYHLLSPPPGGAITCCWYLPRAREVGAAITCCWCLPWEVGAAITWSRYHLLLVSPTGGWSRYHLLVSTGGWSRYHLLLVSPTGGWSRYLSNAWMYSPVGWSRYREDFSPRGLEPLSQRHRRVPHTLLYNSHMLTHAHQADLLADGDRFPGLFSDRDFEIDEDSSEYRLLHPTMSKAQTRLLSHFERVADTTASAARDDAEADDLSDGDEAPASTDLLPNDDQMAELRRAEEEEEEEAEGDGDGAEEDDEEPATDRRRGAAGGAQFFELKDGADALDLAFSKPTATATAKSPSAKSQQPKKLRPGQNPDPIRAAPARPAPRRATPAEPEPEADYLMPGQEDSSDLPLAEQIRRAQAEMEEGGRDEEEAGGRRGAAGPAGELRAGEWAVTVDSGKKKQQPKQTERDVFKGADSALKQKRRGVRELHLSRCQGRLSKWAGRIQEMRGIFGGLDRVKKSQLVLAGDKDCFVLEGAFGTTRVYTDEKPVRLNIRYDTNPIVQEFLPRVGCSCEAHAVMERLRAALERFPDQVNAANSAGWTPLRYVVQLGTKELGDDFSAQACRFAFSPLTVMAFLRHSPDFVNLRTDKGLTVLHYVAQYQTNEFPRLQGVVPDLECLIDTRTKDGNTAAHYAGACRRRETLDYLYSMGSDRNLRNSCGFTPEDKFAGMGDKIINDDDDDDD</sequence>
<accession>A0ABQ8UDI8</accession>
<evidence type="ECO:0000313" key="12">
    <source>
        <dbReference type="Proteomes" id="UP001141327"/>
    </source>
</evidence>
<dbReference type="Gene3D" id="1.25.40.20">
    <property type="entry name" value="Ankyrin repeat-containing domain"/>
    <property type="match status" value="1"/>
</dbReference>
<evidence type="ECO:0000256" key="6">
    <source>
        <dbReference type="PROSITE-ProRule" id="PRU00023"/>
    </source>
</evidence>